<comment type="caution">
    <text evidence="10">The sequence shown here is derived from an EMBL/GenBank/DDBJ whole genome shotgun (WGS) entry which is preliminary data.</text>
</comment>
<dbReference type="GO" id="GO:0006006">
    <property type="term" value="P:glucose metabolic process"/>
    <property type="evidence" value="ECO:0007669"/>
    <property type="project" value="InterPro"/>
</dbReference>
<feature type="binding site" evidence="4">
    <location>
        <begin position="236"/>
        <end position="237"/>
    </location>
    <ligand>
        <name>D-glyceraldehyde 3-phosphate</name>
        <dbReference type="ChEBI" id="CHEBI:59776"/>
    </ligand>
</feature>
<evidence type="ECO:0000256" key="4">
    <source>
        <dbReference type="PIRSR" id="PIRSR000149-2"/>
    </source>
</evidence>
<dbReference type="EMBL" id="MEWA01000029">
    <property type="protein sequence ID" value="OGC68976.1"/>
    <property type="molecule type" value="Genomic_DNA"/>
</dbReference>
<gene>
    <name evidence="10" type="ORF">A2415_04225</name>
</gene>
<name>A0A1F4WHX5_UNCKA</name>
<dbReference type="InterPro" id="IPR020828">
    <property type="entry name" value="GlycerAld_3-P_DH_NAD(P)-bd"/>
</dbReference>
<evidence type="ECO:0000256" key="2">
    <source>
        <dbReference type="ARBA" id="ARBA00023002"/>
    </source>
</evidence>
<evidence type="ECO:0000256" key="8">
    <source>
        <dbReference type="RuleBase" id="RU361160"/>
    </source>
</evidence>
<evidence type="ECO:0000256" key="7">
    <source>
        <dbReference type="RuleBase" id="RU000397"/>
    </source>
</evidence>
<dbReference type="GO" id="GO:0051287">
    <property type="term" value="F:NAD binding"/>
    <property type="evidence" value="ECO:0007669"/>
    <property type="project" value="InterPro"/>
</dbReference>
<feature type="binding site" evidence="4">
    <location>
        <position position="204"/>
    </location>
    <ligand>
        <name>D-glyceraldehyde 3-phosphate</name>
        <dbReference type="ChEBI" id="CHEBI:59776"/>
    </ligand>
</feature>
<protein>
    <recommendedName>
        <fullName evidence="8">Glyceraldehyde-3-phosphate dehydrogenase</fullName>
        <ecNumber evidence="8">1.2.1.-</ecNumber>
    </recommendedName>
</protein>
<dbReference type="PANTHER" id="PTHR43148">
    <property type="entry name" value="GLYCERALDEHYDE-3-PHOSPHATE DEHYDROGENASE 2"/>
    <property type="match status" value="1"/>
</dbReference>
<dbReference type="EC" id="1.2.1.-" evidence="8"/>
<evidence type="ECO:0000313" key="11">
    <source>
        <dbReference type="Proteomes" id="UP000179113"/>
    </source>
</evidence>
<dbReference type="Pfam" id="PF00044">
    <property type="entry name" value="Gp_dh_N"/>
    <property type="match status" value="2"/>
</dbReference>
<feature type="domain" description="Glyceraldehyde 3-phosphate dehydrogenase NAD(P) binding" evidence="9">
    <location>
        <begin position="3"/>
        <end position="174"/>
    </location>
</feature>
<keyword evidence="2 8" id="KW-0560">Oxidoreductase</keyword>
<reference evidence="10 11" key="1">
    <citation type="journal article" date="2016" name="Nat. Commun.">
        <title>Thousands of microbial genomes shed light on interconnected biogeochemical processes in an aquifer system.</title>
        <authorList>
            <person name="Anantharaman K."/>
            <person name="Brown C.T."/>
            <person name="Hug L.A."/>
            <person name="Sharon I."/>
            <person name="Castelle C.J."/>
            <person name="Probst A.J."/>
            <person name="Thomas B.C."/>
            <person name="Singh A."/>
            <person name="Wilkins M.J."/>
            <person name="Karaoz U."/>
            <person name="Brodie E.L."/>
            <person name="Williams K.H."/>
            <person name="Hubbard S.S."/>
            <person name="Banfield J.F."/>
        </authorList>
    </citation>
    <scope>NUCLEOTIDE SEQUENCE [LARGE SCALE GENOMIC DNA]</scope>
</reference>
<dbReference type="Gene3D" id="3.30.360.10">
    <property type="entry name" value="Dihydrodipicolinate Reductase, domain 2"/>
    <property type="match status" value="1"/>
</dbReference>
<evidence type="ECO:0000256" key="6">
    <source>
        <dbReference type="PIRSR" id="PIRSR000149-4"/>
    </source>
</evidence>
<keyword evidence="5" id="KW-0520">NAD</keyword>
<dbReference type="CDD" id="cd05214">
    <property type="entry name" value="GAPDH_I_N"/>
    <property type="match status" value="1"/>
</dbReference>
<dbReference type="SUPFAM" id="SSF51735">
    <property type="entry name" value="NAD(P)-binding Rossmann-fold domains"/>
    <property type="match status" value="1"/>
</dbReference>
<dbReference type="Proteomes" id="UP000179113">
    <property type="component" value="Unassembled WGS sequence"/>
</dbReference>
<dbReference type="GO" id="GO:0016620">
    <property type="term" value="F:oxidoreductase activity, acting on the aldehyde or oxo group of donors, NAD or NADP as acceptor"/>
    <property type="evidence" value="ECO:0007669"/>
    <property type="project" value="InterPro"/>
</dbReference>
<keyword evidence="5" id="KW-0547">Nucleotide-binding</keyword>
<feature type="binding site" evidence="5">
    <location>
        <position position="342"/>
    </location>
    <ligand>
        <name>NAD(+)</name>
        <dbReference type="ChEBI" id="CHEBI:57540"/>
    </ligand>
</feature>
<comment type="similarity">
    <text evidence="1 7">Belongs to the glyceraldehyde-3-phosphate dehydrogenase family.</text>
</comment>
<dbReference type="AlphaFoldDB" id="A0A1F4WHX5"/>
<dbReference type="FunFam" id="3.30.360.10:FF:000002">
    <property type="entry name" value="Glyceraldehyde-3-phosphate dehydrogenase"/>
    <property type="match status" value="1"/>
</dbReference>
<feature type="binding site" evidence="4">
    <location>
        <begin position="173"/>
        <end position="175"/>
    </location>
    <ligand>
        <name>D-glyceraldehyde 3-phosphate</name>
        <dbReference type="ChEBI" id="CHEBI:59776"/>
    </ligand>
</feature>
<feature type="active site" description="Nucleophile" evidence="3">
    <location>
        <position position="174"/>
    </location>
</feature>
<feature type="binding site" evidence="5">
    <location>
        <begin position="12"/>
        <end position="13"/>
    </location>
    <ligand>
        <name>NAD(+)</name>
        <dbReference type="ChEBI" id="CHEBI:57540"/>
    </ligand>
</feature>
<dbReference type="PROSITE" id="PS00071">
    <property type="entry name" value="GAPDH"/>
    <property type="match status" value="1"/>
</dbReference>
<dbReference type="InterPro" id="IPR036291">
    <property type="entry name" value="NAD(P)-bd_dom_sf"/>
</dbReference>
<dbReference type="InterPro" id="IPR020830">
    <property type="entry name" value="GlycerAld_3-P_DH_AS"/>
</dbReference>
<accession>A0A1F4WHX5</accession>
<feature type="binding site" evidence="5">
    <location>
        <position position="143"/>
    </location>
    <ligand>
        <name>NAD(+)</name>
        <dbReference type="ChEBI" id="CHEBI:57540"/>
    </ligand>
</feature>
<proteinExistence type="inferred from homology"/>
<dbReference type="PRINTS" id="PR00078">
    <property type="entry name" value="G3PDHDRGNASE"/>
</dbReference>
<dbReference type="PIRSF" id="PIRSF000149">
    <property type="entry name" value="GAP_DH"/>
    <property type="match status" value="1"/>
</dbReference>
<dbReference type="Pfam" id="PF02800">
    <property type="entry name" value="Gp_dh_C"/>
    <property type="match status" value="1"/>
</dbReference>
<dbReference type="CDD" id="cd18126">
    <property type="entry name" value="GAPDH_I_C"/>
    <property type="match status" value="1"/>
</dbReference>
<dbReference type="InterPro" id="IPR020831">
    <property type="entry name" value="GlycerAld/Erythrose_P_DH"/>
</dbReference>
<dbReference type="Gene3D" id="3.40.50.720">
    <property type="entry name" value="NAD(P)-binding Rossmann-like Domain"/>
    <property type="match status" value="1"/>
</dbReference>
<dbReference type="SUPFAM" id="SSF55347">
    <property type="entry name" value="Glyceraldehyde-3-phosphate dehydrogenase-like, C-terminal domain"/>
    <property type="match status" value="1"/>
</dbReference>
<evidence type="ECO:0000256" key="5">
    <source>
        <dbReference type="PIRSR" id="PIRSR000149-3"/>
    </source>
</evidence>
<dbReference type="GO" id="GO:0050661">
    <property type="term" value="F:NADP binding"/>
    <property type="evidence" value="ECO:0007669"/>
    <property type="project" value="InterPro"/>
</dbReference>
<dbReference type="NCBIfam" id="TIGR01534">
    <property type="entry name" value="GAPDH-I"/>
    <property type="match status" value="1"/>
</dbReference>
<evidence type="ECO:0000256" key="1">
    <source>
        <dbReference type="ARBA" id="ARBA00007406"/>
    </source>
</evidence>
<feature type="site" description="Activates thiol group during catalysis" evidence="6">
    <location>
        <position position="201"/>
    </location>
</feature>
<feature type="binding site" evidence="4">
    <location>
        <position position="259"/>
    </location>
    <ligand>
        <name>D-glyceraldehyde 3-phosphate</name>
        <dbReference type="ChEBI" id="CHEBI:59776"/>
    </ligand>
</feature>
<dbReference type="SMART" id="SM00846">
    <property type="entry name" value="Gp_dh_N"/>
    <property type="match status" value="1"/>
</dbReference>
<dbReference type="InterPro" id="IPR020829">
    <property type="entry name" value="GlycerAld_3-P_DH_cat"/>
</dbReference>
<dbReference type="InterPro" id="IPR006424">
    <property type="entry name" value="Glyceraldehyde-3-P_DH_1"/>
</dbReference>
<evidence type="ECO:0000313" key="10">
    <source>
        <dbReference type="EMBL" id="OGC68976.1"/>
    </source>
</evidence>
<sequence length="359" mass="38577">MTARIAINGFGRIGRAAFKIALDKGVEVVAINDLTNPRILAHLLKYDTAYGVFNKELYLEEDGKKVTLEGGAANKSEFFSEAGAETFLVVDGMKVKVLSQKDPALLPWKDLGVDVVLECTGRFTKDDAAAVHIQSGAKKVVVSAPTKGGTTQTFLLGVNDEQYLGQNIISNASCTTNCISPVVRAIHENFKIVKSMMTTVHAITAEQNIVDGPPPPLHPDMRRARAAGFNMVPTTTGAAKATTSVIPELEGLFDGIAIRVPIITGSLSDITMLVEKKTTVDEVNSVLMKASQDPKYKNVMSATYAPIVSSDVIGTSYSAICDLSMTKVVDGDMVKVLAWYDNEWGYSNRLVEMAILAAA</sequence>
<organism evidence="10 11">
    <name type="scientific">candidate division WWE3 bacterium RIFOXYC1_FULL_39_7</name>
    <dbReference type="NCBI Taxonomy" id="1802643"/>
    <lineage>
        <taxon>Bacteria</taxon>
        <taxon>Katanobacteria</taxon>
    </lineage>
</organism>
<evidence type="ECO:0000256" key="3">
    <source>
        <dbReference type="PIRSR" id="PIRSR000149-1"/>
    </source>
</evidence>
<feature type="binding site" evidence="5">
    <location>
        <position position="33"/>
    </location>
    <ligand>
        <name>NAD(+)</name>
        <dbReference type="ChEBI" id="CHEBI:57540"/>
    </ligand>
</feature>
<evidence type="ECO:0000259" key="9">
    <source>
        <dbReference type="SMART" id="SM00846"/>
    </source>
</evidence>